<dbReference type="GO" id="GO:0005739">
    <property type="term" value="C:mitochondrion"/>
    <property type="evidence" value="ECO:0007669"/>
    <property type="project" value="TreeGrafter"/>
</dbReference>
<dbReference type="InParanoid" id="A0A2G5EUE8"/>
<feature type="compositionally biased region" description="Basic and acidic residues" evidence="2">
    <location>
        <begin position="212"/>
        <end position="252"/>
    </location>
</feature>
<keyword evidence="1" id="KW-0809">Transit peptide</keyword>
<dbReference type="FunCoup" id="A0A2G5EUE8">
    <property type="interactions" value="531"/>
</dbReference>
<dbReference type="STRING" id="218851.A0A2G5EUE8"/>
<dbReference type="EMBL" id="KZ305021">
    <property type="protein sequence ID" value="PIA59369.1"/>
    <property type="molecule type" value="Genomic_DNA"/>
</dbReference>
<feature type="domain" description="MORF/ORRM1/DAG-like MORF" evidence="3">
    <location>
        <begin position="101"/>
        <end position="193"/>
    </location>
</feature>
<dbReference type="PANTHER" id="PTHR31346">
    <property type="entry name" value="MULTIPLE ORGANELLAR RNA EDITING FACTOR 2, CHLOROPLASTIC-RELATED-RELATED"/>
    <property type="match status" value="1"/>
</dbReference>
<dbReference type="OrthoDB" id="10410175at2759"/>
<name>A0A2G5EUE8_AQUCA</name>
<dbReference type="PANTHER" id="PTHR31346:SF4">
    <property type="entry name" value="MULTIPLE ORGANELLAR RNA EDITING FACTOR 8, CHLOROPLASTIC_MITOCHONDRIAL"/>
    <property type="match status" value="1"/>
</dbReference>
<sequence length="499" mass="55098">MAMAFIARNLIKKPNPNALPSIFCRSFTVKPNLSISYGVQRGPLLVALTTEFHSLTSMVGVGLSKRSLSTHTAATSSLRDPSPNWNNRPPKETILLDGCDFEHWLIVVENPADKLTRDEIIDSYIKKLAQVFGGNEEEARQKIYSVSTRHYFAFGCIVPEEISYKIKELPGVRWVLPDSYLDVKNKDYGGEPFINGQAVPYDPKYHEQWVRNKIDSENRGRRNKDRPRNFDRSRNFERRRENIQNNRDDRPPADSNRGGMPTPYVQNSGTNNSGMPAPTANMQNNVPSHGDVSPAPNVGYSNNMNMRNGVPNNGDVPPRPNVGYSNMNTGNGMPNHGGMAPNAGANFGYSNNMNTGSGVPNYTGVPHGDAGRNAAYPNNMNMGNNAPNYTGMPPRNTSSSGGYSNNMNSGGIPNRDAGHLNNMPPPPNRDFQSWDASNNGGTQIYQNRRGPVPNRGYQQNSYTPPPNGNMGNVPSGNVYQVRDVPGRDLPPQVPYQNYQ</sequence>
<accession>A0A2G5EUE8</accession>
<reference evidence="4 5" key="1">
    <citation type="submission" date="2017-09" db="EMBL/GenBank/DDBJ databases">
        <title>WGS assembly of Aquilegia coerulea Goldsmith.</title>
        <authorList>
            <person name="Hodges S."/>
            <person name="Kramer E."/>
            <person name="Nordborg M."/>
            <person name="Tomkins J."/>
            <person name="Borevitz J."/>
            <person name="Derieg N."/>
            <person name="Yan J."/>
            <person name="Mihaltcheva S."/>
            <person name="Hayes R.D."/>
            <person name="Rokhsar D."/>
        </authorList>
    </citation>
    <scope>NUCLEOTIDE SEQUENCE [LARGE SCALE GENOMIC DNA]</scope>
    <source>
        <strain evidence="5">cv. Goldsmith</strain>
    </source>
</reference>
<feature type="region of interest" description="Disordered" evidence="2">
    <location>
        <begin position="212"/>
        <end position="317"/>
    </location>
</feature>
<feature type="compositionally biased region" description="Low complexity" evidence="2">
    <location>
        <begin position="396"/>
        <end position="411"/>
    </location>
</feature>
<proteinExistence type="predicted"/>
<protein>
    <recommendedName>
        <fullName evidence="3">MORF/ORRM1/DAG-like MORF domain-containing protein</fullName>
    </recommendedName>
</protein>
<feature type="compositionally biased region" description="Polar residues" evidence="2">
    <location>
        <begin position="430"/>
        <end position="446"/>
    </location>
</feature>
<feature type="compositionally biased region" description="Polar residues" evidence="2">
    <location>
        <begin position="469"/>
        <end position="478"/>
    </location>
</feature>
<dbReference type="GO" id="GO:0080156">
    <property type="term" value="P:mitochondrial mRNA modification"/>
    <property type="evidence" value="ECO:0007669"/>
    <property type="project" value="TreeGrafter"/>
</dbReference>
<dbReference type="InterPro" id="IPR054059">
    <property type="entry name" value="MORF/ORRM1/DAG-like_MORF"/>
</dbReference>
<dbReference type="Proteomes" id="UP000230069">
    <property type="component" value="Unassembled WGS sequence"/>
</dbReference>
<dbReference type="InterPro" id="IPR039206">
    <property type="entry name" value="MORF/ORRM1/DAG-like"/>
</dbReference>
<evidence type="ECO:0000313" key="5">
    <source>
        <dbReference type="Proteomes" id="UP000230069"/>
    </source>
</evidence>
<organism evidence="4 5">
    <name type="scientific">Aquilegia coerulea</name>
    <name type="common">Rocky mountain columbine</name>
    <dbReference type="NCBI Taxonomy" id="218851"/>
    <lineage>
        <taxon>Eukaryota</taxon>
        <taxon>Viridiplantae</taxon>
        <taxon>Streptophyta</taxon>
        <taxon>Embryophyta</taxon>
        <taxon>Tracheophyta</taxon>
        <taxon>Spermatophyta</taxon>
        <taxon>Magnoliopsida</taxon>
        <taxon>Ranunculales</taxon>
        <taxon>Ranunculaceae</taxon>
        <taxon>Thalictroideae</taxon>
        <taxon>Aquilegia</taxon>
    </lineage>
</organism>
<feature type="compositionally biased region" description="Low complexity" evidence="2">
    <location>
        <begin position="302"/>
        <end position="314"/>
    </location>
</feature>
<feature type="compositionally biased region" description="Low complexity" evidence="2">
    <location>
        <begin position="373"/>
        <end position="389"/>
    </location>
</feature>
<evidence type="ECO:0000313" key="4">
    <source>
        <dbReference type="EMBL" id="PIA59369.1"/>
    </source>
</evidence>
<evidence type="ECO:0000259" key="3">
    <source>
        <dbReference type="Pfam" id="PF21864"/>
    </source>
</evidence>
<keyword evidence="5" id="KW-1185">Reference proteome</keyword>
<gene>
    <name evidence="4" type="ORF">AQUCO_00400329v1</name>
</gene>
<feature type="compositionally biased region" description="Polar residues" evidence="2">
    <location>
        <begin position="264"/>
        <end position="287"/>
    </location>
</feature>
<feature type="region of interest" description="Disordered" evidence="2">
    <location>
        <begin position="373"/>
        <end position="499"/>
    </location>
</feature>
<dbReference type="GO" id="GO:0016554">
    <property type="term" value="P:cytidine to uridine editing"/>
    <property type="evidence" value="ECO:0007669"/>
    <property type="project" value="InterPro"/>
</dbReference>
<dbReference type="AlphaFoldDB" id="A0A2G5EUE8"/>
<evidence type="ECO:0000256" key="1">
    <source>
        <dbReference type="ARBA" id="ARBA00022946"/>
    </source>
</evidence>
<evidence type="ECO:0000256" key="2">
    <source>
        <dbReference type="SAM" id="MobiDB-lite"/>
    </source>
</evidence>
<dbReference type="Pfam" id="PF21864">
    <property type="entry name" value="MORF_dom"/>
    <property type="match status" value="1"/>
</dbReference>